<evidence type="ECO:0000313" key="2">
    <source>
        <dbReference type="EMBL" id="KAL2643859.1"/>
    </source>
</evidence>
<keyword evidence="1" id="KW-0472">Membrane</keyword>
<sequence>MLVTSIKRSGSDWEEQPSSVCDQCNGRTFLQMALCGNHTCLGYRRRKVDLQLSNFACPFCRNARSQFCCRSSRVSAVPFRLILSFCAFPLNFFLWWILLVRMKA</sequence>
<comment type="caution">
    <text evidence="2">The sequence shown here is derived from an EMBL/GenBank/DDBJ whole genome shotgun (WGS) entry which is preliminary data.</text>
</comment>
<dbReference type="AlphaFoldDB" id="A0ABD1Z7U6"/>
<organism evidence="2 3">
    <name type="scientific">Riccia fluitans</name>
    <dbReference type="NCBI Taxonomy" id="41844"/>
    <lineage>
        <taxon>Eukaryota</taxon>
        <taxon>Viridiplantae</taxon>
        <taxon>Streptophyta</taxon>
        <taxon>Embryophyta</taxon>
        <taxon>Marchantiophyta</taxon>
        <taxon>Marchantiopsida</taxon>
        <taxon>Marchantiidae</taxon>
        <taxon>Marchantiales</taxon>
        <taxon>Ricciaceae</taxon>
        <taxon>Riccia</taxon>
    </lineage>
</organism>
<dbReference type="EMBL" id="JBHFFA010000002">
    <property type="protein sequence ID" value="KAL2643859.1"/>
    <property type="molecule type" value="Genomic_DNA"/>
</dbReference>
<reference evidence="2 3" key="1">
    <citation type="submission" date="2024-09" db="EMBL/GenBank/DDBJ databases">
        <title>Chromosome-scale assembly of Riccia fluitans.</title>
        <authorList>
            <person name="Paukszto L."/>
            <person name="Sawicki J."/>
            <person name="Karawczyk K."/>
            <person name="Piernik-Szablinska J."/>
            <person name="Szczecinska M."/>
            <person name="Mazdziarz M."/>
        </authorList>
    </citation>
    <scope>NUCLEOTIDE SEQUENCE [LARGE SCALE GENOMIC DNA]</scope>
    <source>
        <strain evidence="2">Rf_01</strain>
        <tissue evidence="2">Aerial parts of the thallus</tissue>
    </source>
</reference>
<gene>
    <name evidence="2" type="ORF">R1flu_011446</name>
</gene>
<proteinExistence type="predicted"/>
<keyword evidence="1" id="KW-0812">Transmembrane</keyword>
<dbReference type="Proteomes" id="UP001605036">
    <property type="component" value="Unassembled WGS sequence"/>
</dbReference>
<evidence type="ECO:0000313" key="3">
    <source>
        <dbReference type="Proteomes" id="UP001605036"/>
    </source>
</evidence>
<protein>
    <recommendedName>
        <fullName evidence="4">RING-type domain-containing protein</fullName>
    </recommendedName>
</protein>
<keyword evidence="1" id="KW-1133">Transmembrane helix</keyword>
<name>A0ABD1Z7U6_9MARC</name>
<feature type="transmembrane region" description="Helical" evidence="1">
    <location>
        <begin position="81"/>
        <end position="100"/>
    </location>
</feature>
<accession>A0ABD1Z7U6</accession>
<evidence type="ECO:0008006" key="4">
    <source>
        <dbReference type="Google" id="ProtNLM"/>
    </source>
</evidence>
<keyword evidence="3" id="KW-1185">Reference proteome</keyword>
<evidence type="ECO:0000256" key="1">
    <source>
        <dbReference type="SAM" id="Phobius"/>
    </source>
</evidence>